<keyword evidence="3" id="KW-0813">Transport</keyword>
<keyword evidence="11 12" id="KW-0472">Membrane</keyword>
<evidence type="ECO:0000259" key="13">
    <source>
        <dbReference type="Pfam" id="PF01292"/>
    </source>
</evidence>
<comment type="similarity">
    <text evidence="2">Belongs to the HupC/HyaC/HydC family.</text>
</comment>
<dbReference type="GO" id="GO:0005506">
    <property type="term" value="F:iron ion binding"/>
    <property type="evidence" value="ECO:0007669"/>
    <property type="project" value="InterPro"/>
</dbReference>
<dbReference type="RefSeq" id="WP_142532128.1">
    <property type="nucleotide sequence ID" value="NZ_FXTB01000001.1"/>
</dbReference>
<dbReference type="InterPro" id="IPR051542">
    <property type="entry name" value="Hydrogenase_cytochrome"/>
</dbReference>
<dbReference type="GO" id="GO:0020037">
    <property type="term" value="F:heme binding"/>
    <property type="evidence" value="ECO:0007669"/>
    <property type="project" value="TreeGrafter"/>
</dbReference>
<evidence type="ECO:0000256" key="6">
    <source>
        <dbReference type="ARBA" id="ARBA00022692"/>
    </source>
</evidence>
<evidence type="ECO:0000256" key="1">
    <source>
        <dbReference type="ARBA" id="ARBA00004651"/>
    </source>
</evidence>
<dbReference type="GO" id="GO:0005886">
    <property type="term" value="C:plasma membrane"/>
    <property type="evidence" value="ECO:0007669"/>
    <property type="project" value="UniProtKB-SubCell"/>
</dbReference>
<feature type="transmembrane region" description="Helical" evidence="12">
    <location>
        <begin position="53"/>
        <end position="74"/>
    </location>
</feature>
<evidence type="ECO:0000256" key="9">
    <source>
        <dbReference type="ARBA" id="ARBA00022989"/>
    </source>
</evidence>
<feature type="transmembrane region" description="Helical" evidence="12">
    <location>
        <begin position="167"/>
        <end position="189"/>
    </location>
</feature>
<comment type="subcellular location">
    <subcellularLocation>
        <location evidence="1">Cell membrane</location>
        <topology evidence="1">Multi-pass membrane protein</topology>
    </subcellularLocation>
</comment>
<evidence type="ECO:0000256" key="2">
    <source>
        <dbReference type="ARBA" id="ARBA00008622"/>
    </source>
</evidence>
<keyword evidence="5" id="KW-0349">Heme</keyword>
<dbReference type="Pfam" id="PF01292">
    <property type="entry name" value="Ni_hydr_CYTB"/>
    <property type="match status" value="1"/>
</dbReference>
<evidence type="ECO:0000256" key="10">
    <source>
        <dbReference type="ARBA" id="ARBA00023004"/>
    </source>
</evidence>
<feature type="transmembrane region" description="Helical" evidence="12">
    <location>
        <begin position="125"/>
        <end position="147"/>
    </location>
</feature>
<dbReference type="PANTHER" id="PTHR30485">
    <property type="entry name" value="NI/FE-HYDROGENASE 1 B-TYPE CYTOCHROME SUBUNIT"/>
    <property type="match status" value="1"/>
</dbReference>
<evidence type="ECO:0000256" key="8">
    <source>
        <dbReference type="ARBA" id="ARBA00022982"/>
    </source>
</evidence>
<reference evidence="14 15" key="1">
    <citation type="submission" date="2017-05" db="EMBL/GenBank/DDBJ databases">
        <authorList>
            <person name="Varghese N."/>
            <person name="Submissions S."/>
        </authorList>
    </citation>
    <scope>NUCLEOTIDE SEQUENCE [LARGE SCALE GENOMIC DNA]</scope>
    <source>
        <strain evidence="14 15">DSM 27040</strain>
    </source>
</reference>
<name>A0A521B8L9_SACCC</name>
<accession>A0A521B8L9</accession>
<dbReference type="GO" id="GO:0022904">
    <property type="term" value="P:respiratory electron transport chain"/>
    <property type="evidence" value="ECO:0007669"/>
    <property type="project" value="InterPro"/>
</dbReference>
<evidence type="ECO:0000256" key="7">
    <source>
        <dbReference type="ARBA" id="ARBA00022723"/>
    </source>
</evidence>
<dbReference type="GO" id="GO:0009055">
    <property type="term" value="F:electron transfer activity"/>
    <property type="evidence" value="ECO:0007669"/>
    <property type="project" value="InterPro"/>
</dbReference>
<dbReference type="EMBL" id="FXTB01000001">
    <property type="protein sequence ID" value="SMO43426.1"/>
    <property type="molecule type" value="Genomic_DNA"/>
</dbReference>
<dbReference type="OrthoDB" id="1117555at2"/>
<dbReference type="InterPro" id="IPR011577">
    <property type="entry name" value="Cyt_b561_bac/Ni-Hgenase"/>
</dbReference>
<keyword evidence="8" id="KW-0249">Electron transport</keyword>
<feature type="domain" description="Cytochrome b561 bacterial/Ni-hydrogenase" evidence="13">
    <location>
        <begin position="10"/>
        <end position="202"/>
    </location>
</feature>
<organism evidence="14 15">
    <name type="scientific">Saccharicrinis carchari</name>
    <dbReference type="NCBI Taxonomy" id="1168039"/>
    <lineage>
        <taxon>Bacteria</taxon>
        <taxon>Pseudomonadati</taxon>
        <taxon>Bacteroidota</taxon>
        <taxon>Bacteroidia</taxon>
        <taxon>Marinilabiliales</taxon>
        <taxon>Marinilabiliaceae</taxon>
        <taxon>Saccharicrinis</taxon>
    </lineage>
</organism>
<evidence type="ECO:0000256" key="5">
    <source>
        <dbReference type="ARBA" id="ARBA00022617"/>
    </source>
</evidence>
<keyword evidence="6 12" id="KW-0812">Transmembrane</keyword>
<dbReference type="AlphaFoldDB" id="A0A521B8L9"/>
<dbReference type="InterPro" id="IPR016174">
    <property type="entry name" value="Di-haem_cyt_TM"/>
</dbReference>
<sequence length="204" mass="22998">MTIQKKIYLFPLWARIWHGVNAVGILVLIATGISMQYSTASFILIDFKTSIKLHNIAGIVVAVFYLMFIIGNIVTPNGSFYHLKISGAGKRMLKQVKYYLCCFFKIETPPYPISEKHKFNPLQKYAYIGVMYVIVPFVIISGIALLFPEFIIEEIFNVSGIMLTAVLHGIAGFLILIFLIVHIYVAAIGESPTKNFKSMITGWH</sequence>
<evidence type="ECO:0000256" key="3">
    <source>
        <dbReference type="ARBA" id="ARBA00022448"/>
    </source>
</evidence>
<evidence type="ECO:0000313" key="14">
    <source>
        <dbReference type="EMBL" id="SMO43426.1"/>
    </source>
</evidence>
<dbReference type="InterPro" id="IPR000516">
    <property type="entry name" value="Ni-dep_Hydgase_cyt-B"/>
</dbReference>
<keyword evidence="15" id="KW-1185">Reference proteome</keyword>
<protein>
    <submittedName>
        <fullName evidence="14">Thiosulfate reductase cytochrome b subunit</fullName>
    </submittedName>
</protein>
<dbReference type="Proteomes" id="UP000319040">
    <property type="component" value="Unassembled WGS sequence"/>
</dbReference>
<keyword evidence="10" id="KW-0408">Iron</keyword>
<dbReference type="PANTHER" id="PTHR30485:SF1">
    <property type="entry name" value="CYTOCHROME YDHU-RELATED"/>
    <property type="match status" value="1"/>
</dbReference>
<proteinExistence type="inferred from homology"/>
<dbReference type="PRINTS" id="PR00161">
    <property type="entry name" value="NIHGNASECYTB"/>
</dbReference>
<dbReference type="Gene3D" id="1.20.950.20">
    <property type="entry name" value="Transmembrane di-heme cytochromes, Chain C"/>
    <property type="match status" value="1"/>
</dbReference>
<evidence type="ECO:0000313" key="15">
    <source>
        <dbReference type="Proteomes" id="UP000319040"/>
    </source>
</evidence>
<gene>
    <name evidence="14" type="ORF">SAMN06265379_101795</name>
</gene>
<evidence type="ECO:0000256" key="12">
    <source>
        <dbReference type="SAM" id="Phobius"/>
    </source>
</evidence>
<keyword evidence="7" id="KW-0479">Metal-binding</keyword>
<dbReference type="SUPFAM" id="SSF81342">
    <property type="entry name" value="Transmembrane di-heme cytochromes"/>
    <property type="match status" value="1"/>
</dbReference>
<evidence type="ECO:0000256" key="11">
    <source>
        <dbReference type="ARBA" id="ARBA00023136"/>
    </source>
</evidence>
<keyword evidence="4" id="KW-1003">Cell membrane</keyword>
<keyword evidence="9 12" id="KW-1133">Transmembrane helix</keyword>
<evidence type="ECO:0000256" key="4">
    <source>
        <dbReference type="ARBA" id="ARBA00022475"/>
    </source>
</evidence>
<feature type="transmembrane region" description="Helical" evidence="12">
    <location>
        <begin position="12"/>
        <end position="33"/>
    </location>
</feature>